<sequence>MATLSTLMGWAIIIGLAGGYWYYYTNLAHKNRRLASLKQAGKPIEARKEPKAKRSEVKSSEKPQKKKTQTPAKLEQQVEAFTSALSAAANDGEDEVNNREFARQLQNVKSGTIITGKSQTSAKQKSVKQSRAQETQVDLSSDNATAPSSATGGDADDDQSSLNSPELNATAMASPVTNGGVSDMLEQPTPGPSVLKITEPTTPARPKKAKAPATFEAVETKKQRQNRKKAEAKKEAREEEEKERKILMEKQRRTAREAEGRAAKDGSAFMAAKAPIESAWTAPSAGTGNGTKSVENNVQLLDTYEPSAVKAPTPATVPAEALYSESEQAGSDWQHNFSALPSEEEQTRIAIEESDNWKTVKAKERRKRENKPTAKDDKQSSADEQNDYGVPAVIEPTGPGKKWEATLVHVEPNGDVVEREKELQDSEWEVALVSILARDNAIIPLLRLDPPDILTYSRQVLKDRRHVHPLPTTPPPIAPHDYRCAPSIRYEQVHLHRRLSCSYDLAIETGSPLICIFSVLYIFLAAVRALEPQSETTTPLAVADKAICGILNLHALQVFCWHIQTIGNGFDVNSSICLNSTLPLSRHNTASNPPNPPIITTILQFQGRIEDVVDPSNSFIPRSCDRPSKHPTLQIHIPDCLAPHAFRSSILFSVAFYVLSCSTCAKINHRRKAKIQAKRERAEKHALETEQPGLYRHPSPFSTNPYWTEEIMMGPGPPKPKGDKGSSKNASQRALNTAGQGSSYAGSTAVSTEPSSSPTAVTDGSRLSGDDWNRKRYQREDEALWGIDFQGSGQKIKDVIAKAGSSAGRLLEGRLSKSGPVKDEDTGPYYLPARNPPVNDLHPPVVSTQPTSKDETRWMLQPPPPAKVMEGKVRVNRSRASSDGSNMKNSPSRRGETPSRGESRSRTSRPKPKRHEGNRSTSPESSEDSNSTMRTKRKPPPLPISTSPQSSRDAIEHIPIPSGSSALSPVIDMKERLPRPLLTTIVSSSTVIPKASSGDDNYMALRELSPQSTNSPLNSRAASPAPKLPPKVNTLPAPIPNVE</sequence>
<feature type="compositionally biased region" description="Polar residues" evidence="1">
    <location>
        <begin position="112"/>
        <end position="151"/>
    </location>
</feature>
<feature type="region of interest" description="Disordered" evidence="1">
    <location>
        <begin position="112"/>
        <end position="266"/>
    </location>
</feature>
<name>A0A8H4RND1_9HELO</name>
<keyword evidence="4" id="KW-1185">Reference proteome</keyword>
<dbReference type="Proteomes" id="UP000566819">
    <property type="component" value="Unassembled WGS sequence"/>
</dbReference>
<feature type="compositionally biased region" description="Basic and acidic residues" evidence="1">
    <location>
        <begin position="677"/>
        <end position="688"/>
    </location>
</feature>
<feature type="region of interest" description="Disordered" evidence="1">
    <location>
        <begin position="991"/>
        <end position="1043"/>
    </location>
</feature>
<evidence type="ECO:0000256" key="1">
    <source>
        <dbReference type="SAM" id="MobiDB-lite"/>
    </source>
</evidence>
<evidence type="ECO:0000256" key="2">
    <source>
        <dbReference type="SAM" id="Phobius"/>
    </source>
</evidence>
<comment type="caution">
    <text evidence="3">The sequence shown here is derived from an EMBL/GenBank/DDBJ whole genome shotgun (WGS) entry which is preliminary data.</text>
</comment>
<feature type="region of interest" description="Disordered" evidence="1">
    <location>
        <begin position="41"/>
        <end position="76"/>
    </location>
</feature>
<feature type="compositionally biased region" description="Polar residues" evidence="1">
    <location>
        <begin position="1009"/>
        <end position="1021"/>
    </location>
</feature>
<feature type="transmembrane region" description="Helical" evidence="2">
    <location>
        <begin position="6"/>
        <end position="24"/>
    </location>
</feature>
<feature type="compositionally biased region" description="Polar residues" evidence="1">
    <location>
        <begin position="729"/>
        <end position="762"/>
    </location>
</feature>
<reference evidence="3 4" key="1">
    <citation type="submission" date="2020-03" db="EMBL/GenBank/DDBJ databases">
        <title>Draft Genome Sequence of Cudoniella acicularis.</title>
        <authorList>
            <person name="Buettner E."/>
            <person name="Kellner H."/>
        </authorList>
    </citation>
    <scope>NUCLEOTIDE SEQUENCE [LARGE SCALE GENOMIC DNA]</scope>
    <source>
        <strain evidence="3 4">DSM 108380</strain>
    </source>
</reference>
<feature type="region of interest" description="Disordered" evidence="1">
    <location>
        <begin position="341"/>
        <end position="397"/>
    </location>
</feature>
<feature type="region of interest" description="Disordered" evidence="1">
    <location>
        <begin position="814"/>
        <end position="969"/>
    </location>
</feature>
<evidence type="ECO:0000313" key="3">
    <source>
        <dbReference type="EMBL" id="KAF4632416.1"/>
    </source>
</evidence>
<feature type="region of interest" description="Disordered" evidence="1">
    <location>
        <begin position="676"/>
        <end position="774"/>
    </location>
</feature>
<dbReference type="EMBL" id="JAAMPI010000349">
    <property type="protein sequence ID" value="KAF4632416.1"/>
    <property type="molecule type" value="Genomic_DNA"/>
</dbReference>
<keyword evidence="2" id="KW-0812">Transmembrane</keyword>
<keyword evidence="2" id="KW-1133">Transmembrane helix</keyword>
<feature type="compositionally biased region" description="Basic and acidic residues" evidence="1">
    <location>
        <begin position="345"/>
        <end position="362"/>
    </location>
</feature>
<feature type="compositionally biased region" description="Basic and acidic residues" evidence="1">
    <location>
        <begin position="218"/>
        <end position="264"/>
    </location>
</feature>
<feature type="compositionally biased region" description="Polar residues" evidence="1">
    <location>
        <begin position="878"/>
        <end position="892"/>
    </location>
</feature>
<proteinExistence type="predicted"/>
<dbReference type="OrthoDB" id="506431at2759"/>
<keyword evidence="2" id="KW-0472">Membrane</keyword>
<accession>A0A8H4RND1</accession>
<protein>
    <submittedName>
        <fullName evidence="3">Uncharacterized protein</fullName>
    </submittedName>
</protein>
<feature type="compositionally biased region" description="Basic and acidic residues" evidence="1">
    <location>
        <begin position="814"/>
        <end position="825"/>
    </location>
</feature>
<feature type="compositionally biased region" description="Basic residues" evidence="1">
    <location>
        <begin position="906"/>
        <end position="916"/>
    </location>
</feature>
<organism evidence="3 4">
    <name type="scientific">Cudoniella acicularis</name>
    <dbReference type="NCBI Taxonomy" id="354080"/>
    <lineage>
        <taxon>Eukaryota</taxon>
        <taxon>Fungi</taxon>
        <taxon>Dikarya</taxon>
        <taxon>Ascomycota</taxon>
        <taxon>Pezizomycotina</taxon>
        <taxon>Leotiomycetes</taxon>
        <taxon>Helotiales</taxon>
        <taxon>Tricladiaceae</taxon>
        <taxon>Cudoniella</taxon>
    </lineage>
</organism>
<evidence type="ECO:0000313" key="4">
    <source>
        <dbReference type="Proteomes" id="UP000566819"/>
    </source>
</evidence>
<feature type="compositionally biased region" description="Basic and acidic residues" evidence="1">
    <location>
        <begin position="44"/>
        <end position="63"/>
    </location>
</feature>
<feature type="compositionally biased region" description="Basic and acidic residues" evidence="1">
    <location>
        <begin position="370"/>
        <end position="381"/>
    </location>
</feature>
<feature type="compositionally biased region" description="Low complexity" evidence="1">
    <location>
        <begin position="920"/>
        <end position="932"/>
    </location>
</feature>
<gene>
    <name evidence="3" type="ORF">G7Y89_g5708</name>
</gene>
<feature type="compositionally biased region" description="Basic and acidic residues" evidence="1">
    <location>
        <begin position="893"/>
        <end position="905"/>
    </location>
</feature>
<dbReference type="AlphaFoldDB" id="A0A8H4RND1"/>